<dbReference type="Gene3D" id="3.40.50.880">
    <property type="match status" value="1"/>
</dbReference>
<dbReference type="InterPro" id="IPR029062">
    <property type="entry name" value="Class_I_gatase-like"/>
</dbReference>
<keyword evidence="1" id="KW-0732">Signal</keyword>
<sequence>MKAHILTFAIFLLILQPLAAQNGETFLQFEGGEGAGKGKHVVLVAGDDEYRSEESMPMLAKILSERFGFKTTVLFPIHPESGDVVPNYQNNIPGLEHLQSADLMIMLIRFRELPDEQSQYIEDFLMAGKPVIGLRTSTHAFFYQKNKESKFAKWDWMSKAPGWERGFGQRIFGETWVNHHGIHGKEGTRGLIDGVDQNNEHPILRGVTDIWGPSDVYGIRHLPESANVLVQGQSTAELDPNSELIWEKALMPIAWTKPYQLEGGKQGMAFASTMGASLDFQSEGLRRLVINAAFWLMGMEEAIDPEMNMDFVGTYEPTMFGFDTFRKGMRVSDFK</sequence>
<organism evidence="2 3">
    <name type="scientific">Algoriphagus formosus</name>
    <dbReference type="NCBI Taxonomy" id="2007308"/>
    <lineage>
        <taxon>Bacteria</taxon>
        <taxon>Pseudomonadati</taxon>
        <taxon>Bacteroidota</taxon>
        <taxon>Cytophagia</taxon>
        <taxon>Cytophagales</taxon>
        <taxon>Cyclobacteriaceae</taxon>
        <taxon>Algoriphagus</taxon>
    </lineage>
</organism>
<dbReference type="SUPFAM" id="SSF52317">
    <property type="entry name" value="Class I glutamine amidotransferase-like"/>
    <property type="match status" value="1"/>
</dbReference>
<evidence type="ECO:0000256" key="1">
    <source>
        <dbReference type="SAM" id="SignalP"/>
    </source>
</evidence>
<keyword evidence="3" id="KW-1185">Reference proteome</keyword>
<proteinExistence type="predicted"/>
<protein>
    <submittedName>
        <fullName evidence="2">Uncharacterized protein</fullName>
    </submittedName>
</protein>
<dbReference type="AlphaFoldDB" id="A0A4R5VDR4"/>
<dbReference type="RefSeq" id="WP_133389527.1">
    <property type="nucleotide sequence ID" value="NZ_SMUW01000020.1"/>
</dbReference>
<feature type="chain" id="PRO_5020601884" evidence="1">
    <location>
        <begin position="20"/>
        <end position="335"/>
    </location>
</feature>
<feature type="signal peptide" evidence="1">
    <location>
        <begin position="1"/>
        <end position="19"/>
    </location>
</feature>
<dbReference type="EMBL" id="SMUW01000020">
    <property type="protein sequence ID" value="TDK50383.1"/>
    <property type="molecule type" value="Genomic_DNA"/>
</dbReference>
<reference evidence="2 3" key="1">
    <citation type="submission" date="2019-03" db="EMBL/GenBank/DDBJ databases">
        <title>Algoriphagus aquimaris sp. nov., isolated form marine sediment in Pohang, Korea.</title>
        <authorList>
            <person name="Kim J."/>
            <person name="Yoon S.-H."/>
            <person name="Lee S.-S."/>
        </authorList>
    </citation>
    <scope>NUCLEOTIDE SEQUENCE [LARGE SCALE GENOMIC DNA]</scope>
    <source>
        <strain evidence="2 3">F21</strain>
    </source>
</reference>
<dbReference type="Proteomes" id="UP000295438">
    <property type="component" value="Unassembled WGS sequence"/>
</dbReference>
<gene>
    <name evidence="2" type="ORF">E1898_01310</name>
</gene>
<accession>A0A4R5VDR4</accession>
<evidence type="ECO:0000313" key="3">
    <source>
        <dbReference type="Proteomes" id="UP000295438"/>
    </source>
</evidence>
<name>A0A4R5VDR4_9BACT</name>
<evidence type="ECO:0000313" key="2">
    <source>
        <dbReference type="EMBL" id="TDK50383.1"/>
    </source>
</evidence>
<comment type="caution">
    <text evidence="2">The sequence shown here is derived from an EMBL/GenBank/DDBJ whole genome shotgun (WGS) entry which is preliminary data.</text>
</comment>